<name>A0A543P0G8_9ACTN</name>
<accession>A0A543P0G8</accession>
<reference evidence="1 2" key="1">
    <citation type="submission" date="2019-06" db="EMBL/GenBank/DDBJ databases">
        <title>Sequencing the genomes of 1000 actinobacteria strains.</title>
        <authorList>
            <person name="Klenk H.-P."/>
        </authorList>
    </citation>
    <scope>NUCLEOTIDE SEQUENCE [LARGE SCALE GENOMIC DNA]</scope>
    <source>
        <strain evidence="1 2">DSM 46837</strain>
    </source>
</reference>
<evidence type="ECO:0000313" key="2">
    <source>
        <dbReference type="Proteomes" id="UP000319865"/>
    </source>
</evidence>
<dbReference type="AlphaFoldDB" id="A0A543P0G8"/>
<sequence>MIAEEPGHPVFLRRAAALRDGFSDAELARAVQRKELVRLQRGTYVESTGTLPDDAAARHTLMVAATVAGLSIPGVVSHASAAALHGLPLWQVPLGRVHVLRPPPTGGSGSARVHLHVARVPDDQVTLVNGILATDVTRTVVDVARTVSFESAVVLSDRAVRTRDTSRERLSECLERMGSVPGSRQAARVIAFADPLSESVGESRSRVLLHRLGLPTPDLQVRVLRPDSSAIGRCDFGWRSHRTIGEFDGRIKYGRLLKPGQDPGDAVFHEKRREDELRDHRWEVARWTWDDLDSPRLIEGRVRRAFARGHR</sequence>
<evidence type="ECO:0000313" key="1">
    <source>
        <dbReference type="EMBL" id="TQN37513.1"/>
    </source>
</evidence>
<dbReference type="EMBL" id="VFQE01000002">
    <property type="protein sequence ID" value="TQN37513.1"/>
    <property type="molecule type" value="Genomic_DNA"/>
</dbReference>
<gene>
    <name evidence="1" type="ORF">FHU33_4165</name>
</gene>
<dbReference type="RefSeq" id="WP_142027471.1">
    <property type="nucleotide sequence ID" value="NZ_VFQE01000002.1"/>
</dbReference>
<keyword evidence="2" id="KW-1185">Reference proteome</keyword>
<organism evidence="1 2">
    <name type="scientific">Blastococcus colisei</name>
    <dbReference type="NCBI Taxonomy" id="1564162"/>
    <lineage>
        <taxon>Bacteria</taxon>
        <taxon>Bacillati</taxon>
        <taxon>Actinomycetota</taxon>
        <taxon>Actinomycetes</taxon>
        <taxon>Geodermatophilales</taxon>
        <taxon>Geodermatophilaceae</taxon>
        <taxon>Blastococcus</taxon>
    </lineage>
</organism>
<dbReference type="OrthoDB" id="5517693at2"/>
<protein>
    <submittedName>
        <fullName evidence="1">Uncharacterized protein</fullName>
    </submittedName>
</protein>
<dbReference type="Proteomes" id="UP000319865">
    <property type="component" value="Unassembled WGS sequence"/>
</dbReference>
<proteinExistence type="predicted"/>
<comment type="caution">
    <text evidence="1">The sequence shown here is derived from an EMBL/GenBank/DDBJ whole genome shotgun (WGS) entry which is preliminary data.</text>
</comment>